<dbReference type="Gene3D" id="3.30.2010.10">
    <property type="entry name" value="Metalloproteases ('zincins'), catalytic domain"/>
    <property type="match status" value="1"/>
</dbReference>
<dbReference type="PANTHER" id="PTHR30399">
    <property type="entry name" value="UNCHARACTERIZED PROTEIN YGJP"/>
    <property type="match status" value="1"/>
</dbReference>
<reference evidence="3 4" key="1">
    <citation type="submission" date="2018-01" db="EMBL/GenBank/DDBJ databases">
        <title>Arthrobacter sp. nov., from glaciers in China.</title>
        <authorList>
            <person name="Liu Q."/>
            <person name="Xin Y.-H."/>
        </authorList>
    </citation>
    <scope>NUCLEOTIDE SEQUENCE [LARGE SCALE GENOMIC DNA]</scope>
    <source>
        <strain evidence="3 4">HLT2-12-2</strain>
    </source>
</reference>
<feature type="domain" description="YgjP-like metallopeptidase" evidence="2">
    <location>
        <begin position="122"/>
        <end position="180"/>
    </location>
</feature>
<accession>A0A2S3ZT88</accession>
<dbReference type="Pfam" id="PF01863">
    <property type="entry name" value="YgjP-like"/>
    <property type="match status" value="1"/>
</dbReference>
<dbReference type="PANTHER" id="PTHR30399:SF1">
    <property type="entry name" value="UTP PYROPHOSPHATASE"/>
    <property type="match status" value="1"/>
</dbReference>
<evidence type="ECO:0000313" key="4">
    <source>
        <dbReference type="Proteomes" id="UP000237061"/>
    </source>
</evidence>
<proteinExistence type="predicted"/>
<protein>
    <submittedName>
        <fullName evidence="3">Metal-dependent hydrolase</fullName>
    </submittedName>
</protein>
<sequence length="218" mass="24037">MAAALDPRRRPIGKGTPGPLGDSYSAHRRSNGDAVVVRRTARRKTGLAAFWEGPQAVIAVPARLSLEDEQYWVPHMVAKLEASLRGGKRRLQPSDDALMQRCLFLSGKYLGSRAVPESVRWVSNQNGRWGSATPARKSIRISHHVQGMPEWVVDYVLLHELSHLIHPNHSPAFWAEMAGFAELDRAKAFLDGASFAANRKIHGMNNDFDGDLDTVGGP</sequence>
<dbReference type="GO" id="GO:0016787">
    <property type="term" value="F:hydrolase activity"/>
    <property type="evidence" value="ECO:0007669"/>
    <property type="project" value="UniProtKB-KW"/>
</dbReference>
<evidence type="ECO:0000256" key="1">
    <source>
        <dbReference type="SAM" id="MobiDB-lite"/>
    </source>
</evidence>
<keyword evidence="4" id="KW-1185">Reference proteome</keyword>
<dbReference type="CDD" id="cd07344">
    <property type="entry name" value="M48_yhfN_like"/>
    <property type="match status" value="1"/>
</dbReference>
<dbReference type="RefSeq" id="WP_103466975.1">
    <property type="nucleotide sequence ID" value="NZ_PPXC01000015.1"/>
</dbReference>
<feature type="region of interest" description="Disordered" evidence="1">
    <location>
        <begin position="1"/>
        <end position="32"/>
    </location>
</feature>
<dbReference type="AlphaFoldDB" id="A0A2S3ZT88"/>
<evidence type="ECO:0000313" key="3">
    <source>
        <dbReference type="EMBL" id="POH72314.1"/>
    </source>
</evidence>
<gene>
    <name evidence="3" type="ORF">CVS27_16710</name>
</gene>
<organism evidence="3 4">
    <name type="scientific">Arthrobacter glacialis</name>
    <dbReference type="NCBI Taxonomy" id="1664"/>
    <lineage>
        <taxon>Bacteria</taxon>
        <taxon>Bacillati</taxon>
        <taxon>Actinomycetota</taxon>
        <taxon>Actinomycetes</taxon>
        <taxon>Micrococcales</taxon>
        <taxon>Micrococcaceae</taxon>
        <taxon>Arthrobacter</taxon>
    </lineage>
</organism>
<dbReference type="EMBL" id="PPXC01000015">
    <property type="protein sequence ID" value="POH72314.1"/>
    <property type="molecule type" value="Genomic_DNA"/>
</dbReference>
<dbReference type="InterPro" id="IPR053136">
    <property type="entry name" value="UTP_pyrophosphatase-like"/>
</dbReference>
<comment type="caution">
    <text evidence="3">The sequence shown here is derived from an EMBL/GenBank/DDBJ whole genome shotgun (WGS) entry which is preliminary data.</text>
</comment>
<keyword evidence="3" id="KW-0378">Hydrolase</keyword>
<dbReference type="Proteomes" id="UP000237061">
    <property type="component" value="Unassembled WGS sequence"/>
</dbReference>
<evidence type="ECO:0000259" key="2">
    <source>
        <dbReference type="Pfam" id="PF01863"/>
    </source>
</evidence>
<dbReference type="InterPro" id="IPR002725">
    <property type="entry name" value="YgjP-like_metallopeptidase"/>
</dbReference>
<name>A0A2S3ZT88_ARTGL</name>